<reference evidence="1" key="1">
    <citation type="journal article" date="2020" name="mSystems">
        <title>Genome- and Community-Level Interaction Insights into Carbon Utilization and Element Cycling Functions of Hydrothermarchaeota in Hydrothermal Sediment.</title>
        <authorList>
            <person name="Zhou Z."/>
            <person name="Liu Y."/>
            <person name="Xu W."/>
            <person name="Pan J."/>
            <person name="Luo Z.H."/>
            <person name="Li M."/>
        </authorList>
    </citation>
    <scope>NUCLEOTIDE SEQUENCE [LARGE SCALE GENOMIC DNA]</scope>
    <source>
        <strain evidence="1">SpSt-1217</strain>
    </source>
</reference>
<protein>
    <recommendedName>
        <fullName evidence="2">Exonuclease SbcD</fullName>
    </recommendedName>
</protein>
<dbReference type="Proteomes" id="UP000886047">
    <property type="component" value="Unassembled WGS sequence"/>
</dbReference>
<dbReference type="InterPro" id="IPR029052">
    <property type="entry name" value="Metallo-depent_PP-like"/>
</dbReference>
<dbReference type="PANTHER" id="PTHR30337">
    <property type="entry name" value="COMPONENT OF ATP-DEPENDENT DSDNA EXONUCLEASE"/>
    <property type="match status" value="1"/>
</dbReference>
<dbReference type="AlphaFoldDB" id="A0A831LUX1"/>
<dbReference type="SUPFAM" id="SSF56300">
    <property type="entry name" value="Metallo-dependent phosphatases"/>
    <property type="match status" value="1"/>
</dbReference>
<name>A0A831LUX1_9BACT</name>
<evidence type="ECO:0000313" key="1">
    <source>
        <dbReference type="EMBL" id="HDR50261.1"/>
    </source>
</evidence>
<dbReference type="InterPro" id="IPR050535">
    <property type="entry name" value="DNA_Repair-Maintenance_Comp"/>
</dbReference>
<dbReference type="Gene3D" id="3.60.21.10">
    <property type="match status" value="1"/>
</dbReference>
<gene>
    <name evidence="1" type="ORF">ENN90_01375</name>
</gene>
<accession>A0A831LUX1</accession>
<sequence>MPLRILHTSYANEYRLKTFLGHENSEEELRTVLQEKWQKLAEKYCDEKGVNILVSHLFMVKKGAELPEEPEDEKPILHVGGAQAVYTENIPKQIQYTALGHLHRMHRVDENPCPVYYGGSPLSYSFAEANQKKYVLIIDIELSEAAKVNEIELKQGKRLLRKRAEGVEEAFQWLTENQDALVELTLVTDTFLTAMERRKLNAVHPGIVAIIPEVTNAESLVGGRRKQIDLNQSMEKLFCDYFKHEKGQEPGEDLMNLFKEVLAEE</sequence>
<dbReference type="EMBL" id="DSDK01000082">
    <property type="protein sequence ID" value="HDR50261.1"/>
    <property type="molecule type" value="Genomic_DNA"/>
</dbReference>
<organism evidence="1">
    <name type="scientific">Mariniphaga anaerophila</name>
    <dbReference type="NCBI Taxonomy" id="1484053"/>
    <lineage>
        <taxon>Bacteria</taxon>
        <taxon>Pseudomonadati</taxon>
        <taxon>Bacteroidota</taxon>
        <taxon>Bacteroidia</taxon>
        <taxon>Marinilabiliales</taxon>
        <taxon>Prolixibacteraceae</taxon>
        <taxon>Mariniphaga</taxon>
    </lineage>
</organism>
<dbReference type="PANTHER" id="PTHR30337:SF0">
    <property type="entry name" value="NUCLEASE SBCCD SUBUNIT D"/>
    <property type="match status" value="1"/>
</dbReference>
<proteinExistence type="predicted"/>
<evidence type="ECO:0008006" key="2">
    <source>
        <dbReference type="Google" id="ProtNLM"/>
    </source>
</evidence>
<comment type="caution">
    <text evidence="1">The sequence shown here is derived from an EMBL/GenBank/DDBJ whole genome shotgun (WGS) entry which is preliminary data.</text>
</comment>